<dbReference type="EMBL" id="JBANRG010000019">
    <property type="protein sequence ID" value="KAK7457829.1"/>
    <property type="molecule type" value="Genomic_DNA"/>
</dbReference>
<evidence type="ECO:0000313" key="2">
    <source>
        <dbReference type="Proteomes" id="UP001498398"/>
    </source>
</evidence>
<organism evidence="1 2">
    <name type="scientific">Marasmiellus scandens</name>
    <dbReference type="NCBI Taxonomy" id="2682957"/>
    <lineage>
        <taxon>Eukaryota</taxon>
        <taxon>Fungi</taxon>
        <taxon>Dikarya</taxon>
        <taxon>Basidiomycota</taxon>
        <taxon>Agaricomycotina</taxon>
        <taxon>Agaricomycetes</taxon>
        <taxon>Agaricomycetidae</taxon>
        <taxon>Agaricales</taxon>
        <taxon>Marasmiineae</taxon>
        <taxon>Omphalotaceae</taxon>
        <taxon>Marasmiellus</taxon>
    </lineage>
</organism>
<dbReference type="InterPro" id="IPR012337">
    <property type="entry name" value="RNaseH-like_sf"/>
</dbReference>
<dbReference type="SUPFAM" id="SSF53098">
    <property type="entry name" value="Ribonuclease H-like"/>
    <property type="match status" value="1"/>
</dbReference>
<gene>
    <name evidence="1" type="ORF">VKT23_010173</name>
</gene>
<dbReference type="Proteomes" id="UP001498398">
    <property type="component" value="Unassembled WGS sequence"/>
</dbReference>
<evidence type="ECO:0000313" key="1">
    <source>
        <dbReference type="EMBL" id="KAK7457829.1"/>
    </source>
</evidence>
<protein>
    <submittedName>
        <fullName evidence="1">Uncharacterized protein</fullName>
    </submittedName>
</protein>
<name>A0ABR1JCU8_9AGAR</name>
<proteinExistence type="predicted"/>
<sequence>MWGRSTDTSAWHHSAVISAAGLHITPFVQGDQSQNFKRVIKQGNKDGGWGKPAEELAPVQLLKDVDTRWSSIFQMIDRLMELYLAMKEFILSDDNIKIAPLSEKQLKVLVGIHVWLSYFHTVQEIVSADSNPINCTPTL</sequence>
<keyword evidence="2" id="KW-1185">Reference proteome</keyword>
<accession>A0ABR1JCU8</accession>
<reference evidence="1 2" key="1">
    <citation type="submission" date="2024-01" db="EMBL/GenBank/DDBJ databases">
        <title>A draft genome for the cacao thread blight pathogen Marasmiellus scandens.</title>
        <authorList>
            <person name="Baruah I.K."/>
            <person name="Leung J."/>
            <person name="Bukari Y."/>
            <person name="Amoako-Attah I."/>
            <person name="Meinhardt L.W."/>
            <person name="Bailey B.A."/>
            <person name="Cohen S.P."/>
        </authorList>
    </citation>
    <scope>NUCLEOTIDE SEQUENCE [LARGE SCALE GENOMIC DNA]</scope>
    <source>
        <strain evidence="1 2">GH-19</strain>
    </source>
</reference>
<comment type="caution">
    <text evidence="1">The sequence shown here is derived from an EMBL/GenBank/DDBJ whole genome shotgun (WGS) entry which is preliminary data.</text>
</comment>